<dbReference type="InterPro" id="IPR015424">
    <property type="entry name" value="PyrdxlP-dep_Trfase"/>
</dbReference>
<dbReference type="EMBL" id="CBEP010000121">
    <property type="protein sequence ID" value="CDC05523.1"/>
    <property type="molecule type" value="Genomic_DNA"/>
</dbReference>
<keyword evidence="5" id="KW-0479">Metal-binding</keyword>
<gene>
    <name evidence="12" type="ORF">BN578_00990</name>
</gene>
<comment type="catalytic activity">
    <reaction evidence="9">
        <text>(sulfur carrier)-H + L-cysteine = (sulfur carrier)-SH + L-alanine</text>
        <dbReference type="Rhea" id="RHEA:43892"/>
        <dbReference type="Rhea" id="RHEA-COMP:14737"/>
        <dbReference type="Rhea" id="RHEA-COMP:14739"/>
        <dbReference type="ChEBI" id="CHEBI:29917"/>
        <dbReference type="ChEBI" id="CHEBI:35235"/>
        <dbReference type="ChEBI" id="CHEBI:57972"/>
        <dbReference type="ChEBI" id="CHEBI:64428"/>
        <dbReference type="EC" id="2.8.1.7"/>
    </reaction>
</comment>
<evidence type="ECO:0000256" key="2">
    <source>
        <dbReference type="ARBA" id="ARBA00006490"/>
    </source>
</evidence>
<dbReference type="GO" id="GO:0051536">
    <property type="term" value="F:iron-sulfur cluster binding"/>
    <property type="evidence" value="ECO:0007669"/>
    <property type="project" value="UniProtKB-KW"/>
</dbReference>
<reference evidence="12" key="1">
    <citation type="submission" date="2012-11" db="EMBL/GenBank/DDBJ databases">
        <title>Dependencies among metagenomic species, viruses, plasmids and units of genetic variation.</title>
        <authorList>
            <person name="Nielsen H.B."/>
            <person name="Almeida M."/>
            <person name="Juncker A.S."/>
            <person name="Rasmussen S."/>
            <person name="Li J."/>
            <person name="Sunagawa S."/>
            <person name="Plichta D."/>
            <person name="Gautier L."/>
            <person name="Le Chatelier E."/>
            <person name="Peletier E."/>
            <person name="Bonde I."/>
            <person name="Nielsen T."/>
            <person name="Manichanh C."/>
            <person name="Arumugam M."/>
            <person name="Batto J."/>
            <person name="Santos M.B.Q.D."/>
            <person name="Blom N."/>
            <person name="Borruel N."/>
            <person name="Burgdorf K.S."/>
            <person name="Boumezbeur F."/>
            <person name="Casellas F."/>
            <person name="Dore J."/>
            <person name="Guarner F."/>
            <person name="Hansen T."/>
            <person name="Hildebrand F."/>
            <person name="Kaas R.S."/>
            <person name="Kennedy S."/>
            <person name="Kristiansen K."/>
            <person name="Kultima J.R."/>
            <person name="Leonard P."/>
            <person name="Levenez F."/>
            <person name="Lund O."/>
            <person name="Moumen B."/>
            <person name="Le Paslier D."/>
            <person name="Pons N."/>
            <person name="Pedersen O."/>
            <person name="Prifti E."/>
            <person name="Qin J."/>
            <person name="Raes J."/>
            <person name="Tap J."/>
            <person name="Tims S."/>
            <person name="Ussery D.W."/>
            <person name="Yamada T."/>
            <person name="MetaHit consortium"/>
            <person name="Renault P."/>
            <person name="Sicheritz-Ponten T."/>
            <person name="Bork P."/>
            <person name="Wang J."/>
            <person name="Brunak S."/>
            <person name="Ehrlich S.D."/>
        </authorList>
    </citation>
    <scope>NUCLEOTIDE SEQUENCE [LARGE SCALE GENOMIC DNA]</scope>
</reference>
<dbReference type="Gene3D" id="3.40.640.10">
    <property type="entry name" value="Type I PLP-dependent aspartate aminotransferase-like (Major domain)"/>
    <property type="match status" value="1"/>
</dbReference>
<dbReference type="InterPro" id="IPR015422">
    <property type="entry name" value="PyrdxlP-dep_Trfase_small"/>
</dbReference>
<dbReference type="SUPFAM" id="SSF53383">
    <property type="entry name" value="PLP-dependent transferases"/>
    <property type="match status" value="1"/>
</dbReference>
<sequence>MKQHIYADNAATTKLDKTTLEAMLPWLLEEYGNASQLYAFARKPKKALADARATIAECIGALPEEIYFTSGGTESDNWVIKSSAFSDSKKQVMITSAFEHHAILHSCSTIEHFGYPVVYMSPSNEGYITPENLEKHITENTRLVSIIFANNELGSIQPIQELCKVAHAHGALFHTDAVQAVGHIKINVHELGVDFLSASAHKFNGPKGIGFLFIRKGAELRPYVDGGSQENLHRAGTENIASIVGMAAALKTNSDSLDKNQLHILKLEKQLLARLDESGVVYRCNCVESKLPGLLSLSFPDKDGEAILHRMDLMGISISTGSACDSVNAEISHVLKAIHLAENYAKGTIRISLGKNNTQEDVENIVASLVKIVS</sequence>
<evidence type="ECO:0000259" key="11">
    <source>
        <dbReference type="Pfam" id="PF00266"/>
    </source>
</evidence>
<organism evidence="12 13">
    <name type="scientific">[Clostridium] leptum CAG:27</name>
    <dbReference type="NCBI Taxonomy" id="1263068"/>
    <lineage>
        <taxon>Bacteria</taxon>
        <taxon>Bacillati</taxon>
        <taxon>Bacillota</taxon>
        <taxon>Clostridia</taxon>
        <taxon>Eubacteriales</taxon>
        <taxon>Oscillospiraceae</taxon>
        <taxon>Oscillospiraceae incertae sedis</taxon>
    </lineage>
</organism>
<dbReference type="GO" id="GO:0046872">
    <property type="term" value="F:metal ion binding"/>
    <property type="evidence" value="ECO:0007669"/>
    <property type="project" value="UniProtKB-KW"/>
</dbReference>
<dbReference type="Pfam" id="PF00266">
    <property type="entry name" value="Aminotran_5"/>
    <property type="match status" value="1"/>
</dbReference>
<comment type="similarity">
    <text evidence="2">Belongs to the class-V pyridoxal-phosphate-dependent aminotransferase family. NifS/IscS subfamily.</text>
</comment>
<evidence type="ECO:0000256" key="4">
    <source>
        <dbReference type="ARBA" id="ARBA00022679"/>
    </source>
</evidence>
<dbReference type="PANTHER" id="PTHR11601:SF34">
    <property type="entry name" value="CYSTEINE DESULFURASE"/>
    <property type="match status" value="1"/>
</dbReference>
<keyword evidence="7" id="KW-0408">Iron</keyword>
<dbReference type="Gene3D" id="3.90.1150.10">
    <property type="entry name" value="Aspartate Aminotransferase, domain 1"/>
    <property type="match status" value="1"/>
</dbReference>
<evidence type="ECO:0000313" key="13">
    <source>
        <dbReference type="Proteomes" id="UP000018168"/>
    </source>
</evidence>
<dbReference type="Gene3D" id="1.10.260.50">
    <property type="match status" value="1"/>
</dbReference>
<evidence type="ECO:0000256" key="9">
    <source>
        <dbReference type="ARBA" id="ARBA00050776"/>
    </source>
</evidence>
<evidence type="ECO:0000256" key="7">
    <source>
        <dbReference type="ARBA" id="ARBA00023004"/>
    </source>
</evidence>
<proteinExistence type="inferred from homology"/>
<dbReference type="InterPro" id="IPR016454">
    <property type="entry name" value="Cysteine_dSase"/>
</dbReference>
<feature type="domain" description="Aminotransferase class V" evidence="11">
    <location>
        <begin position="5"/>
        <end position="364"/>
    </location>
</feature>
<dbReference type="InterPro" id="IPR020578">
    <property type="entry name" value="Aminotrans_V_PyrdxlP_BS"/>
</dbReference>
<evidence type="ECO:0000256" key="1">
    <source>
        <dbReference type="ARBA" id="ARBA00001933"/>
    </source>
</evidence>
<evidence type="ECO:0000313" key="12">
    <source>
        <dbReference type="EMBL" id="CDC05523.1"/>
    </source>
</evidence>
<dbReference type="InterPro" id="IPR000192">
    <property type="entry name" value="Aminotrans_V_dom"/>
</dbReference>
<evidence type="ECO:0000256" key="8">
    <source>
        <dbReference type="ARBA" id="ARBA00023014"/>
    </source>
</evidence>
<keyword evidence="8" id="KW-0411">Iron-sulfur</keyword>
<dbReference type="PROSITE" id="PS00595">
    <property type="entry name" value="AA_TRANSFER_CLASS_5"/>
    <property type="match status" value="1"/>
</dbReference>
<dbReference type="EC" id="2.8.1.7" evidence="3"/>
<evidence type="ECO:0000256" key="3">
    <source>
        <dbReference type="ARBA" id="ARBA00012239"/>
    </source>
</evidence>
<keyword evidence="4" id="KW-0808">Transferase</keyword>
<dbReference type="Proteomes" id="UP000018168">
    <property type="component" value="Unassembled WGS sequence"/>
</dbReference>
<dbReference type="GO" id="GO:0031071">
    <property type="term" value="F:cysteine desulfurase activity"/>
    <property type="evidence" value="ECO:0007669"/>
    <property type="project" value="UniProtKB-EC"/>
</dbReference>
<comment type="cofactor">
    <cofactor evidence="1 10">
        <name>pyridoxal 5'-phosphate</name>
        <dbReference type="ChEBI" id="CHEBI:597326"/>
    </cofactor>
</comment>
<dbReference type="PANTHER" id="PTHR11601">
    <property type="entry name" value="CYSTEINE DESULFURYLASE FAMILY MEMBER"/>
    <property type="match status" value="1"/>
</dbReference>
<dbReference type="PIRSF" id="PIRSF005572">
    <property type="entry name" value="NifS"/>
    <property type="match status" value="1"/>
</dbReference>
<keyword evidence="6" id="KW-0663">Pyridoxal phosphate</keyword>
<evidence type="ECO:0000256" key="10">
    <source>
        <dbReference type="RuleBase" id="RU004504"/>
    </source>
</evidence>
<name>R6N0P5_9FIRM</name>
<accession>R6N0P5</accession>
<comment type="caution">
    <text evidence="12">The sequence shown here is derived from an EMBL/GenBank/DDBJ whole genome shotgun (WGS) entry which is preliminary data.</text>
</comment>
<evidence type="ECO:0000256" key="5">
    <source>
        <dbReference type="ARBA" id="ARBA00022723"/>
    </source>
</evidence>
<protein>
    <recommendedName>
        <fullName evidence="3">cysteine desulfurase</fullName>
        <ecNumber evidence="3">2.8.1.7</ecNumber>
    </recommendedName>
</protein>
<evidence type="ECO:0000256" key="6">
    <source>
        <dbReference type="ARBA" id="ARBA00022898"/>
    </source>
</evidence>
<dbReference type="AlphaFoldDB" id="R6N0P5"/>
<dbReference type="InterPro" id="IPR015421">
    <property type="entry name" value="PyrdxlP-dep_Trfase_major"/>
</dbReference>